<sequence>MQFEIAMDDECNTTIKETFQEPRKRFWLRPRKRLKSDAISVSSMDISMDSDTSKKKKRRRITEVASSIFSSSTAANKLGNALHRSFTIQPNSSDLSIIEDEADTRTLRKKLNNASESCNSLAIRSWISDIAQPRGKERLNSVLSRSDIRRQEAIYELYCGENVLLNELYMLRDFYYEPMSTTEIFNSEELSTLFGDLINLIEIHSNLRDELFKLRDRYGFTKAVGPTLLNWLSTLKKPYLERCRTLVWARHLLEEKRFTNKRFQSFLKKRLESPRSTDLWTYLDVPRSRIVKYPLLVKEILKYTPATDADHLPLKEASNVLSDLLKDIDHIMGDAECKLAQSKINAKIEHDPEKCIANATELITEGQLKDTRGIKYHCFLFDTCFAITRPTRRISKKYNLLFPVIPKEQMYVQVEDKSTAEICFKIGEFSFIMEDGHKKRHWADSFNKIHSRCIPDKVFNTDDKENLLDNAKLSVSNNCVTRTSISRRTSTSSINDNLFSFSIRKSLLKQKRNSIGYI</sequence>
<evidence type="ECO:0000313" key="4">
    <source>
        <dbReference type="Proteomes" id="UP000504618"/>
    </source>
</evidence>
<dbReference type="SUPFAM" id="SSF48065">
    <property type="entry name" value="DBL homology domain (DH-domain)"/>
    <property type="match status" value="1"/>
</dbReference>
<dbReference type="AlphaFoldDB" id="A0A6J1QR60"/>
<name>A0A6J1QR60_9HYME</name>
<dbReference type="GO" id="GO:0035025">
    <property type="term" value="P:positive regulation of Rho protein signal transduction"/>
    <property type="evidence" value="ECO:0007669"/>
    <property type="project" value="TreeGrafter"/>
</dbReference>
<dbReference type="RefSeq" id="XP_024884423.1">
    <property type="nucleotide sequence ID" value="XM_025028655.1"/>
</dbReference>
<dbReference type="PANTHER" id="PTHR46006:SF8">
    <property type="entry name" value="DH DOMAIN-CONTAINING PROTEIN"/>
    <property type="match status" value="1"/>
</dbReference>
<dbReference type="PROSITE" id="PS00741">
    <property type="entry name" value="DH_1"/>
    <property type="match status" value="1"/>
</dbReference>
<proteinExistence type="predicted"/>
<feature type="domain" description="DH" evidence="3">
    <location>
        <begin position="149"/>
        <end position="331"/>
    </location>
</feature>
<evidence type="ECO:0000256" key="1">
    <source>
        <dbReference type="ARBA" id="ARBA00004496"/>
    </source>
</evidence>
<comment type="subcellular location">
    <subcellularLocation>
        <location evidence="1">Cytoplasm</location>
    </subcellularLocation>
</comment>
<dbReference type="InterPro" id="IPR051480">
    <property type="entry name" value="Endocytic_GEF_Adapter"/>
</dbReference>
<evidence type="ECO:0000313" key="5">
    <source>
        <dbReference type="RefSeq" id="XP_024884423.1"/>
    </source>
</evidence>
<dbReference type="Gene3D" id="1.20.900.10">
    <property type="entry name" value="Dbl homology (DH) domain"/>
    <property type="match status" value="1"/>
</dbReference>
<dbReference type="Pfam" id="PF00621">
    <property type="entry name" value="RhoGEF"/>
    <property type="match status" value="1"/>
</dbReference>
<dbReference type="OrthoDB" id="5585231at2759"/>
<dbReference type="InterPro" id="IPR035899">
    <property type="entry name" value="DBL_dom_sf"/>
</dbReference>
<organism evidence="4 5">
    <name type="scientific">Temnothorax curvispinosus</name>
    <dbReference type="NCBI Taxonomy" id="300111"/>
    <lineage>
        <taxon>Eukaryota</taxon>
        <taxon>Metazoa</taxon>
        <taxon>Ecdysozoa</taxon>
        <taxon>Arthropoda</taxon>
        <taxon>Hexapoda</taxon>
        <taxon>Insecta</taxon>
        <taxon>Pterygota</taxon>
        <taxon>Neoptera</taxon>
        <taxon>Endopterygota</taxon>
        <taxon>Hymenoptera</taxon>
        <taxon>Apocrita</taxon>
        <taxon>Aculeata</taxon>
        <taxon>Formicoidea</taxon>
        <taxon>Formicidae</taxon>
        <taxon>Myrmicinae</taxon>
        <taxon>Temnothorax</taxon>
    </lineage>
</organism>
<dbReference type="InterPro" id="IPR011993">
    <property type="entry name" value="PH-like_dom_sf"/>
</dbReference>
<dbReference type="PROSITE" id="PS50010">
    <property type="entry name" value="DH_2"/>
    <property type="match status" value="1"/>
</dbReference>
<dbReference type="GO" id="GO:0005085">
    <property type="term" value="F:guanyl-nucleotide exchange factor activity"/>
    <property type="evidence" value="ECO:0007669"/>
    <property type="project" value="InterPro"/>
</dbReference>
<dbReference type="InterPro" id="IPR001331">
    <property type="entry name" value="GDS_CDC24_CS"/>
</dbReference>
<reference evidence="5" key="1">
    <citation type="submission" date="2025-08" db="UniProtKB">
        <authorList>
            <consortium name="RefSeq"/>
        </authorList>
    </citation>
    <scope>IDENTIFICATION</scope>
    <source>
        <tissue evidence="5">Whole body</tissue>
    </source>
</reference>
<evidence type="ECO:0000259" key="3">
    <source>
        <dbReference type="PROSITE" id="PS50010"/>
    </source>
</evidence>
<dbReference type="GO" id="GO:0005737">
    <property type="term" value="C:cytoplasm"/>
    <property type="evidence" value="ECO:0007669"/>
    <property type="project" value="UniProtKB-SubCell"/>
</dbReference>
<keyword evidence="4" id="KW-1185">Reference proteome</keyword>
<dbReference type="GeneID" id="112462725"/>
<protein>
    <submittedName>
        <fullName evidence="5">Rho guanine nucleotide exchange factor 3-like isoform X1</fullName>
    </submittedName>
</protein>
<dbReference type="SMART" id="SM00325">
    <property type="entry name" value="RhoGEF"/>
    <property type="match status" value="1"/>
</dbReference>
<evidence type="ECO:0000256" key="2">
    <source>
        <dbReference type="ARBA" id="ARBA00022490"/>
    </source>
</evidence>
<dbReference type="PANTHER" id="PTHR46006">
    <property type="entry name" value="RHO GUANINE NUCLEOTIDE EXCHANGE FACTOR AT 64C, ISOFORM A"/>
    <property type="match status" value="1"/>
</dbReference>
<dbReference type="InterPro" id="IPR000219">
    <property type="entry name" value="DH_dom"/>
</dbReference>
<dbReference type="Proteomes" id="UP000504618">
    <property type="component" value="Unplaced"/>
</dbReference>
<keyword evidence="2" id="KW-0963">Cytoplasm</keyword>
<dbReference type="GO" id="GO:0035556">
    <property type="term" value="P:intracellular signal transduction"/>
    <property type="evidence" value="ECO:0007669"/>
    <property type="project" value="InterPro"/>
</dbReference>
<dbReference type="Gene3D" id="2.30.29.30">
    <property type="entry name" value="Pleckstrin-homology domain (PH domain)/Phosphotyrosine-binding domain (PTB)"/>
    <property type="match status" value="1"/>
</dbReference>
<accession>A0A6J1QR60</accession>
<gene>
    <name evidence="5" type="primary">LOC112462725</name>
</gene>
<dbReference type="CDD" id="cd00160">
    <property type="entry name" value="RhoGEF"/>
    <property type="match status" value="1"/>
</dbReference>